<sequence>MGSNEGSQEKKRSVDDVYGVAHVVRKQDHGQGFAVLSRVTVQIKGAGGFLTMGCNCK</sequence>
<organism evidence="1">
    <name type="scientific">Magallana gigas</name>
    <name type="common">Pacific oyster</name>
    <name type="synonym">Crassostrea gigas</name>
    <dbReference type="NCBI Taxonomy" id="29159"/>
    <lineage>
        <taxon>Eukaryota</taxon>
        <taxon>Metazoa</taxon>
        <taxon>Spiralia</taxon>
        <taxon>Lophotrochozoa</taxon>
        <taxon>Mollusca</taxon>
        <taxon>Bivalvia</taxon>
        <taxon>Autobranchia</taxon>
        <taxon>Pteriomorphia</taxon>
        <taxon>Ostreida</taxon>
        <taxon>Ostreoidea</taxon>
        <taxon>Ostreidae</taxon>
        <taxon>Magallana</taxon>
    </lineage>
</organism>
<gene>
    <name evidence="1" type="ORF">CGI_10019130</name>
</gene>
<proteinExistence type="predicted"/>
<dbReference type="AlphaFoldDB" id="K1R5S2"/>
<protein>
    <submittedName>
        <fullName evidence="1">Uncharacterized protein</fullName>
    </submittedName>
</protein>
<name>K1R5S2_MAGGI</name>
<dbReference type="InParanoid" id="K1R5S2"/>
<dbReference type="EMBL" id="JH817473">
    <property type="protein sequence ID" value="EKC38894.1"/>
    <property type="molecule type" value="Genomic_DNA"/>
</dbReference>
<accession>K1R5S2</accession>
<reference evidence="1" key="1">
    <citation type="journal article" date="2012" name="Nature">
        <title>The oyster genome reveals stress adaptation and complexity of shell formation.</title>
        <authorList>
            <person name="Zhang G."/>
            <person name="Fang X."/>
            <person name="Guo X."/>
            <person name="Li L."/>
            <person name="Luo R."/>
            <person name="Xu F."/>
            <person name="Yang P."/>
            <person name="Zhang L."/>
            <person name="Wang X."/>
            <person name="Qi H."/>
            <person name="Xiong Z."/>
            <person name="Que H."/>
            <person name="Xie Y."/>
            <person name="Holland P.W."/>
            <person name="Paps J."/>
            <person name="Zhu Y."/>
            <person name="Wu F."/>
            <person name="Chen Y."/>
            <person name="Wang J."/>
            <person name="Peng C."/>
            <person name="Meng J."/>
            <person name="Yang L."/>
            <person name="Liu J."/>
            <person name="Wen B."/>
            <person name="Zhang N."/>
            <person name="Huang Z."/>
            <person name="Zhu Q."/>
            <person name="Feng Y."/>
            <person name="Mount A."/>
            <person name="Hedgecock D."/>
            <person name="Xu Z."/>
            <person name="Liu Y."/>
            <person name="Domazet-Loso T."/>
            <person name="Du Y."/>
            <person name="Sun X."/>
            <person name="Zhang S."/>
            <person name="Liu B."/>
            <person name="Cheng P."/>
            <person name="Jiang X."/>
            <person name="Li J."/>
            <person name="Fan D."/>
            <person name="Wang W."/>
            <person name="Fu W."/>
            <person name="Wang T."/>
            <person name="Wang B."/>
            <person name="Zhang J."/>
            <person name="Peng Z."/>
            <person name="Li Y."/>
            <person name="Li N."/>
            <person name="Wang J."/>
            <person name="Chen M."/>
            <person name="He Y."/>
            <person name="Tan F."/>
            <person name="Song X."/>
            <person name="Zheng Q."/>
            <person name="Huang R."/>
            <person name="Yang H."/>
            <person name="Du X."/>
            <person name="Chen L."/>
            <person name="Yang M."/>
            <person name="Gaffney P.M."/>
            <person name="Wang S."/>
            <person name="Luo L."/>
            <person name="She Z."/>
            <person name="Ming Y."/>
            <person name="Huang W."/>
            <person name="Zhang S."/>
            <person name="Huang B."/>
            <person name="Zhang Y."/>
            <person name="Qu T."/>
            <person name="Ni P."/>
            <person name="Miao G."/>
            <person name="Wang J."/>
            <person name="Wang Q."/>
            <person name="Steinberg C.E."/>
            <person name="Wang H."/>
            <person name="Li N."/>
            <person name="Qian L."/>
            <person name="Zhang G."/>
            <person name="Li Y."/>
            <person name="Yang H."/>
            <person name="Liu X."/>
            <person name="Wang J."/>
            <person name="Yin Y."/>
            <person name="Wang J."/>
        </authorList>
    </citation>
    <scope>NUCLEOTIDE SEQUENCE [LARGE SCALE GENOMIC DNA]</scope>
    <source>
        <strain evidence="1">05x7-T-G4-1.051#20</strain>
    </source>
</reference>
<dbReference type="HOGENOM" id="CLU_2998470_0_0_1"/>
<evidence type="ECO:0000313" key="1">
    <source>
        <dbReference type="EMBL" id="EKC38894.1"/>
    </source>
</evidence>